<feature type="region of interest" description="Disordered" evidence="1">
    <location>
        <begin position="101"/>
        <end position="121"/>
    </location>
</feature>
<proteinExistence type="predicted"/>
<dbReference type="EMBL" id="JAGIOO010000001">
    <property type="protein sequence ID" value="MBP2471742.1"/>
    <property type="molecule type" value="Genomic_DNA"/>
</dbReference>
<evidence type="ECO:0000256" key="1">
    <source>
        <dbReference type="SAM" id="MobiDB-lite"/>
    </source>
</evidence>
<comment type="caution">
    <text evidence="2">The sequence shown here is derived from an EMBL/GenBank/DDBJ whole genome shotgun (WGS) entry which is preliminary data.</text>
</comment>
<sequence>MTTPEFSETALREAIAELDQTITTAQDRLYEFERDNQPTREELAALQREALRGELGPDMQRIARQVEDGRDTWQSVFTGTSPLTALLRGHLDRMAQENREAIGQAIEEDEDFDPFPPQERL</sequence>
<evidence type="ECO:0000313" key="2">
    <source>
        <dbReference type="EMBL" id="MBP2471742.1"/>
    </source>
</evidence>
<evidence type="ECO:0000313" key="3">
    <source>
        <dbReference type="Proteomes" id="UP001519363"/>
    </source>
</evidence>
<reference evidence="2 3" key="1">
    <citation type="submission" date="2021-03" db="EMBL/GenBank/DDBJ databases">
        <title>Sequencing the genomes of 1000 actinobacteria strains.</title>
        <authorList>
            <person name="Klenk H.-P."/>
        </authorList>
    </citation>
    <scope>NUCLEOTIDE SEQUENCE [LARGE SCALE GENOMIC DNA]</scope>
    <source>
        <strain evidence="2 3">DSM 44580</strain>
    </source>
</reference>
<dbReference type="Proteomes" id="UP001519363">
    <property type="component" value="Unassembled WGS sequence"/>
</dbReference>
<organism evidence="2 3">
    <name type="scientific">Crossiella equi</name>
    <dbReference type="NCBI Taxonomy" id="130796"/>
    <lineage>
        <taxon>Bacteria</taxon>
        <taxon>Bacillati</taxon>
        <taxon>Actinomycetota</taxon>
        <taxon>Actinomycetes</taxon>
        <taxon>Pseudonocardiales</taxon>
        <taxon>Pseudonocardiaceae</taxon>
        <taxon>Crossiella</taxon>
    </lineage>
</organism>
<keyword evidence="3" id="KW-1185">Reference proteome</keyword>
<accession>A0ABS5A580</accession>
<protein>
    <submittedName>
        <fullName evidence="2">Uncharacterized protein</fullName>
    </submittedName>
</protein>
<gene>
    <name evidence="2" type="ORF">JOF53_000614</name>
</gene>
<dbReference type="RefSeq" id="WP_086783977.1">
    <property type="nucleotide sequence ID" value="NZ_JAGIOO010000001.1"/>
</dbReference>
<name>A0ABS5A580_9PSEU</name>